<reference evidence="8 9" key="5">
    <citation type="journal article" date="2022" name="Angew. Chem. Int. Ed.">
        <title>Alteration of the Catalytic Reaction Trajectory of a Vicinal Oxygen Chelate Enzyme by Directed Evolution.</title>
        <authorList>
            <person name="Wang Y.S."/>
            <person name="Zheng W."/>
            <person name="Jiang N."/>
            <person name="Jin Y.X."/>
            <person name="Meng Z.K."/>
            <person name="Sun M.X."/>
            <person name="Zong Y.L."/>
            <person name="Xu T."/>
            <person name="Zhu J."/>
            <person name="Tan R.X."/>
        </authorList>
    </citation>
    <scope>X-RAY CRYSTALLOGRAPHY (1.50 ANGSTROMS) IN COMPLEX WITH FE(3+)</scope>
</reference>
<dbReference type="EMBL" id="AJ786382">
    <property type="protein sequence ID" value="CAH10170.1"/>
    <property type="molecule type" value="Genomic_DNA"/>
</dbReference>
<dbReference type="InterPro" id="IPR029068">
    <property type="entry name" value="Glyas_Bleomycin-R_OHBP_Dase"/>
</dbReference>
<evidence type="ECO:0007829" key="7">
    <source>
        <dbReference type="PDB" id="6A4Z"/>
    </source>
</evidence>
<feature type="binding site" evidence="8 9">
    <location>
        <position position="45"/>
    </location>
    <ligand>
        <name>Fe(3+)</name>
        <dbReference type="ChEBI" id="CHEBI:29034"/>
        <label>1</label>
    </ligand>
</feature>
<feature type="binding site" evidence="7">
    <location>
        <position position="119"/>
    </location>
    <ligand>
        <name>Fe(2+)</name>
        <dbReference type="ChEBI" id="CHEBI:29033"/>
    </ligand>
</feature>
<dbReference type="EMBL" id="CP056041">
    <property type="protein sequence ID" value="QKZ16795.1"/>
    <property type="molecule type" value="Genomic_DNA"/>
</dbReference>
<dbReference type="GO" id="GO:0004462">
    <property type="term" value="F:lactoylglutathione lyase activity"/>
    <property type="evidence" value="ECO:0007669"/>
    <property type="project" value="InterPro"/>
</dbReference>
<evidence type="ECO:0007829" key="8">
    <source>
        <dbReference type="PDB" id="7W5E"/>
    </source>
</evidence>
<keyword evidence="7 8" id="KW-0002">3D-structure</keyword>
<reference evidence="4" key="1">
    <citation type="journal article" date="2005" name="Chem. Biol.">
        <title>Biosynthesis of the antitumor agent chartreusin involves the oxidative rearrangement of an anthracyclic polyketide.</title>
        <authorList>
            <person name="Xu Z."/>
            <person name="Jakobi K."/>
            <person name="Welzel K."/>
            <person name="Hertweck C."/>
        </authorList>
    </citation>
    <scope>NUCLEOTIDE SEQUENCE</scope>
    <source>
        <strain evidence="4">HKI-249</strain>
    </source>
</reference>
<dbReference type="PDB" id="7WCC">
    <property type="method" value="X-ray"/>
    <property type="resolution" value="1.50 A"/>
    <property type="chains" value="A/B/C/D=1-130"/>
</dbReference>
<dbReference type="GO" id="GO:0046872">
    <property type="term" value="F:metal ion binding"/>
    <property type="evidence" value="ECO:0007669"/>
    <property type="project" value="UniProtKB-KW"/>
</dbReference>
<sequence>MAVELNHTIVLVKDKDASATFMADLLGLPKPKEMGPFAVLQLANDVSIDFMDFRGEGDIVPGHCAFLISDEEFDQIFGRIREGGIEHWADQYHREPGRINDRDGGRGVYFEDPSGHNMEIMTRPYGSGGA</sequence>
<feature type="binding site" evidence="8 9">
    <location>
        <position position="119"/>
    </location>
    <ligand>
        <name>Fe(3+)</name>
        <dbReference type="ChEBI" id="CHEBI:29034"/>
        <label>2</label>
    </ligand>
</feature>
<evidence type="ECO:0000256" key="1">
    <source>
        <dbReference type="ARBA" id="ARBA00022723"/>
    </source>
</evidence>
<gene>
    <name evidence="4" type="primary">chaP</name>
    <name evidence="5" type="ORF">HUT05_05055</name>
</gene>
<feature type="binding site" evidence="9">
    <location>
        <position position="74"/>
    </location>
    <ligand>
        <name>Fe(3+)</name>
        <dbReference type="ChEBI" id="CHEBI:29034"/>
        <label>6</label>
    </ligand>
</feature>
<feature type="binding site" evidence="8 9">
    <location>
        <position position="58"/>
    </location>
    <ligand>
        <name>Fe(3+)</name>
        <dbReference type="ChEBI" id="CHEBI:29034"/>
        <label>4</label>
    </ligand>
</feature>
<proteinExistence type="evidence at protein level"/>
<feature type="binding site" evidence="9">
    <location>
        <position position="71"/>
    </location>
    <ligand>
        <name>Fe(3+)</name>
        <dbReference type="ChEBI" id="CHEBI:29034"/>
        <label>5</label>
    </ligand>
</feature>
<feature type="binding site" evidence="8 9">
    <location>
        <position position="7"/>
    </location>
    <ligand>
        <name>Fe(3+)</name>
        <dbReference type="ChEBI" id="CHEBI:29034"/>
        <label>2</label>
    </ligand>
</feature>
<evidence type="ECO:0000313" key="4">
    <source>
        <dbReference type="EMBL" id="CAH10170.1"/>
    </source>
</evidence>
<dbReference type="SUPFAM" id="SSF54593">
    <property type="entry name" value="Glyoxalase/Bleomycin resistance protein/Dihydroxybiphenyl dioxygenase"/>
    <property type="match status" value="1"/>
</dbReference>
<dbReference type="PROSITE" id="PS51819">
    <property type="entry name" value="VOC"/>
    <property type="match status" value="1"/>
</dbReference>
<evidence type="ECO:0000313" key="6">
    <source>
        <dbReference type="Proteomes" id="UP000509418"/>
    </source>
</evidence>
<protein>
    <submittedName>
        <fullName evidence="3 4">ChaP</fullName>
    </submittedName>
    <submittedName>
        <fullName evidence="5">VOC family protein</fullName>
    </submittedName>
</protein>
<dbReference type="InterPro" id="IPR018146">
    <property type="entry name" value="Glyoxalase_1_CS"/>
</dbReference>
<dbReference type="PDB" id="7W5E">
    <property type="method" value="X-ray"/>
    <property type="resolution" value="1.65 A"/>
    <property type="chains" value="A/B/C/D=1-130"/>
</dbReference>
<feature type="binding site" evidence="8 9">
    <location>
        <position position="116"/>
    </location>
    <ligand>
        <name>Fe(3+)</name>
        <dbReference type="ChEBI" id="CHEBI:29034"/>
        <label>4</label>
    </ligand>
</feature>
<dbReference type="EMBL" id="MH540322">
    <property type="protein sequence ID" value="AXS67812.1"/>
    <property type="molecule type" value="Genomic_DNA"/>
</dbReference>
<dbReference type="InterPro" id="IPR037523">
    <property type="entry name" value="VOC_core"/>
</dbReference>
<dbReference type="PDBsum" id="6A4Z"/>
<evidence type="ECO:0000313" key="5">
    <source>
        <dbReference type="EMBL" id="QKZ16795.1"/>
    </source>
</evidence>
<keyword evidence="6" id="KW-1185">Reference proteome</keyword>
<feature type="binding site" evidence="8 9">
    <location>
        <position position="63"/>
    </location>
    <ligand>
        <name>Fe(3+)</name>
        <dbReference type="ChEBI" id="CHEBI:29034"/>
        <label>2</label>
    </ligand>
</feature>
<accession>Q4R0L3</accession>
<feature type="binding site" evidence="8 9">
    <location>
        <position position="4"/>
    </location>
    <ligand>
        <name>Fe(3+)</name>
        <dbReference type="ChEBI" id="CHEBI:29034"/>
        <label>1</label>
    </ligand>
</feature>
<keyword evidence="1 7" id="KW-0479">Metal-binding</keyword>
<dbReference type="AlphaFoldDB" id="Q4R0L3"/>
<evidence type="ECO:0000259" key="2">
    <source>
        <dbReference type="PROSITE" id="PS51819"/>
    </source>
</evidence>
<organism evidence="4">
    <name type="scientific">Streptomyces chartreusis</name>
    <dbReference type="NCBI Taxonomy" id="1969"/>
    <lineage>
        <taxon>Bacteria</taxon>
        <taxon>Bacillati</taxon>
        <taxon>Actinomycetota</taxon>
        <taxon>Actinomycetes</taxon>
        <taxon>Kitasatosporales</taxon>
        <taxon>Streptomycetaceae</taxon>
        <taxon>Streptomyces</taxon>
    </lineage>
</organism>
<feature type="binding site" evidence="9">
    <location>
        <position position="16"/>
    </location>
    <ligand>
        <name>Fe(3+)</name>
        <dbReference type="ChEBI" id="CHEBI:29034"/>
        <label>3</label>
    </ligand>
</feature>
<dbReference type="CDD" id="cd08351">
    <property type="entry name" value="ChaP_like"/>
    <property type="match status" value="1"/>
</dbReference>
<name>Q4R0L3_STRCX</name>
<evidence type="ECO:0000313" key="3">
    <source>
        <dbReference type="EMBL" id="AXS67812.1"/>
    </source>
</evidence>
<feature type="binding site" evidence="8">
    <location>
        <position position="111"/>
    </location>
    <ligand>
        <name>Fe(3+)</name>
        <dbReference type="ChEBI" id="CHEBI:29034"/>
        <label>7</label>
    </ligand>
</feature>
<feature type="binding site" evidence="8 9">
    <location>
        <position position="64"/>
    </location>
    <ligand>
        <name>Fe(3+)</name>
        <dbReference type="ChEBI" id="CHEBI:29034"/>
        <label>4</label>
    </ligand>
</feature>
<dbReference type="Pfam" id="PF00903">
    <property type="entry name" value="Glyoxalase"/>
    <property type="match status" value="1"/>
</dbReference>
<evidence type="ECO:0007829" key="9">
    <source>
        <dbReference type="PDB" id="7WB2"/>
    </source>
</evidence>
<feature type="binding site" evidence="7">
    <location>
        <position position="63"/>
    </location>
    <ligand>
        <name>Fe(2+)</name>
        <dbReference type="ChEBI" id="CHEBI:29033"/>
    </ligand>
</feature>
<dbReference type="PROSITE" id="PS00934">
    <property type="entry name" value="GLYOXALASE_I_1"/>
    <property type="match status" value="1"/>
</dbReference>
<dbReference type="InterPro" id="IPR004360">
    <property type="entry name" value="Glyas_Fos-R_dOase_dom"/>
</dbReference>
<dbReference type="PDB" id="7WB2">
    <property type="method" value="X-ray"/>
    <property type="resolution" value="1.80 A"/>
    <property type="chains" value="A/B/C/D=1-130"/>
</dbReference>
<dbReference type="RefSeq" id="WP_093748219.1">
    <property type="nucleotide sequence ID" value="NZ_CBDRGH010000019.1"/>
</dbReference>
<feature type="domain" description="VOC" evidence="2">
    <location>
        <begin position="4"/>
        <end position="123"/>
    </location>
</feature>
<feature type="binding site" evidence="7">
    <location>
        <position position="125"/>
    </location>
    <ligand>
        <name>Fe(2+)</name>
        <dbReference type="ChEBI" id="CHEBI:29033"/>
    </ligand>
</feature>
<feature type="binding site" evidence="7">
    <location>
        <position position="7"/>
    </location>
    <ligand>
        <name>Fe(2+)</name>
        <dbReference type="ChEBI" id="CHEBI:29033"/>
    </ligand>
</feature>
<reference evidence="3" key="3">
    <citation type="submission" date="2018-06" db="EMBL/GenBank/DDBJ databases">
        <authorList>
            <person name="Zhirakovskaya E."/>
        </authorList>
    </citation>
    <scope>NUCLEOTIDE SEQUENCE</scope>
    <source>
        <strain evidence="3">NA02069</strain>
    </source>
</reference>
<feature type="binding site" evidence="8">
    <location>
        <position position="93"/>
    </location>
    <ligand>
        <name>Fe(3+)</name>
        <dbReference type="ChEBI" id="CHEBI:29034"/>
        <label>7</label>
    </ligand>
</feature>
<dbReference type="Proteomes" id="UP000509418">
    <property type="component" value="Chromosome"/>
</dbReference>
<dbReference type="SMR" id="Q4R0L3"/>
<reference evidence="3 7" key="2">
    <citation type="journal article" date="2018" name="J. Am. Chem. Soc.">
        <title>Molecular Basis for the Final Oxidative Rearrangement Steps in Chartreusin Biosynthesis.</title>
        <authorList>
            <person name="Wang Y.S."/>
            <person name="Zhang B."/>
            <person name="Zhu J."/>
            <person name="Yang C.L."/>
            <person name="Guo Y."/>
            <person name="Liu C.L."/>
            <person name="Liu F."/>
            <person name="Huang H."/>
            <person name="Zhao S."/>
            <person name="Liang Y."/>
            <person name="Jiao R.H."/>
            <person name="Tan R.X."/>
            <person name="Ge H.M."/>
        </authorList>
    </citation>
    <scope>X-RAY CRYSTALLOGRAPHY (1.70 ANGSTROMS) IN COMPLEX WITH FE(2+)</scope>
    <source>
        <strain evidence="3">NA02069</strain>
    </source>
</reference>
<feature type="binding site" evidence="9">
    <location>
        <position position="33"/>
    </location>
    <ligand>
        <name>Fe(3+)</name>
        <dbReference type="ChEBI" id="CHEBI:29034"/>
        <label>3</label>
    </ligand>
</feature>
<reference evidence="5 6" key="4">
    <citation type="submission" date="2020-06" db="EMBL/GenBank/DDBJ databases">
        <title>Genome mining for natural products.</title>
        <authorList>
            <person name="Zhang B."/>
            <person name="Shi J."/>
            <person name="Ge H."/>
        </authorList>
    </citation>
    <scope>NUCLEOTIDE SEQUENCE [LARGE SCALE GENOMIC DNA]</scope>
    <source>
        <strain evidence="5 6">NA02069</strain>
    </source>
</reference>
<dbReference type="PDB" id="6A4Z">
    <property type="method" value="X-ray"/>
    <property type="resolution" value="1.70 A"/>
    <property type="chains" value="A/B=1-130"/>
</dbReference>
<dbReference type="Gene3D" id="3.10.180.10">
    <property type="entry name" value="2,3-Dihydroxybiphenyl 1,2-Dioxygenase, domain 1"/>
    <property type="match status" value="1"/>
</dbReference>